<dbReference type="EnsemblMetazoa" id="ACOM037317-RA">
    <property type="protein sequence ID" value="ACOM037317-PA.1"/>
    <property type="gene ID" value="ACOM037317"/>
</dbReference>
<dbReference type="AlphaFoldDB" id="A0A8W7PTJ4"/>
<reference evidence="2" key="1">
    <citation type="submission" date="2022-08" db="UniProtKB">
        <authorList>
            <consortium name="EnsemblMetazoa"/>
        </authorList>
    </citation>
    <scope>IDENTIFICATION</scope>
</reference>
<proteinExistence type="predicted"/>
<sequence>MKNASDLDKPRHQVGDHRTLALHVDRPTARQVVALVLHYLVHVLRHLDVVHQASRVHPRRDVDRIAPDVVLWFTGANHPGHYRADVDAWKQKQFDCNHHYHLFNAFALETFAQCHPLTDTHPEVVEGMLVDVRDLLEQLERVVHHREHVLEVVLVAAVRGQPGRGHVRGAGRFDFLHVPEPLQPEQLVKVDDDFVQQAQTLDPLVIAFQLDVELGKVRYRREHHAHRVALFVLPDKVEPARYLRLLAVHDLADHEHDQKRDVDQKPFRREKPCGGKKWKANDCEKGMPLEDQRQHDDGRNVQHEYDDKQQDFEENFNKLMHRTGQ</sequence>
<protein>
    <submittedName>
        <fullName evidence="2">Uncharacterized protein</fullName>
    </submittedName>
</protein>
<evidence type="ECO:0000313" key="2">
    <source>
        <dbReference type="EnsemblMetazoa" id="ACOM037317-PA.1"/>
    </source>
</evidence>
<name>A0A8W7PTJ4_ANOCL</name>
<accession>A0A8W7PTJ4</accession>
<dbReference type="Proteomes" id="UP000075882">
    <property type="component" value="Unassembled WGS sequence"/>
</dbReference>
<organism evidence="2">
    <name type="scientific">Anopheles coluzzii</name>
    <name type="common">African malaria mosquito</name>
    <dbReference type="NCBI Taxonomy" id="1518534"/>
    <lineage>
        <taxon>Eukaryota</taxon>
        <taxon>Metazoa</taxon>
        <taxon>Ecdysozoa</taxon>
        <taxon>Arthropoda</taxon>
        <taxon>Hexapoda</taxon>
        <taxon>Insecta</taxon>
        <taxon>Pterygota</taxon>
        <taxon>Neoptera</taxon>
        <taxon>Endopterygota</taxon>
        <taxon>Diptera</taxon>
        <taxon>Nematocera</taxon>
        <taxon>Culicoidea</taxon>
        <taxon>Culicidae</taxon>
        <taxon>Anophelinae</taxon>
        <taxon>Anopheles</taxon>
    </lineage>
</organism>
<evidence type="ECO:0000256" key="1">
    <source>
        <dbReference type="SAM" id="MobiDB-lite"/>
    </source>
</evidence>
<feature type="region of interest" description="Disordered" evidence="1">
    <location>
        <begin position="254"/>
        <end position="309"/>
    </location>
</feature>